<dbReference type="GO" id="GO:0000160">
    <property type="term" value="P:phosphorelay signal transduction system"/>
    <property type="evidence" value="ECO:0007669"/>
    <property type="project" value="InterPro"/>
</dbReference>
<dbReference type="RefSeq" id="XP_010755694.1">
    <property type="nucleotide sequence ID" value="XM_010757392.1"/>
</dbReference>
<dbReference type="PROSITE" id="PS50110">
    <property type="entry name" value="RESPONSE_REGULATORY"/>
    <property type="match status" value="1"/>
</dbReference>
<dbReference type="VEuPathDB" id="FungiDB:PADG_00105"/>
<evidence type="ECO:0000313" key="3">
    <source>
        <dbReference type="EMBL" id="EEH43816.2"/>
    </source>
</evidence>
<dbReference type="InterPro" id="IPR001789">
    <property type="entry name" value="Sig_transdc_resp-reg_receiver"/>
</dbReference>
<dbReference type="eggNOG" id="ENOG502RS45">
    <property type="taxonomic scope" value="Eukaryota"/>
</dbReference>
<dbReference type="KEGG" id="pbn:PADG_00105"/>
<dbReference type="HOGENOM" id="CLU_1261197_0_0_1"/>
<dbReference type="SUPFAM" id="SSF52172">
    <property type="entry name" value="CheY-like"/>
    <property type="match status" value="1"/>
</dbReference>
<dbReference type="CDD" id="cd17546">
    <property type="entry name" value="REC_hyHK_CKI1_RcsC-like"/>
    <property type="match status" value="1"/>
</dbReference>
<organism evidence="3 4">
    <name type="scientific">Paracoccidioides brasiliensis (strain Pb18)</name>
    <dbReference type="NCBI Taxonomy" id="502780"/>
    <lineage>
        <taxon>Eukaryota</taxon>
        <taxon>Fungi</taxon>
        <taxon>Dikarya</taxon>
        <taxon>Ascomycota</taxon>
        <taxon>Pezizomycotina</taxon>
        <taxon>Eurotiomycetes</taxon>
        <taxon>Eurotiomycetidae</taxon>
        <taxon>Onygenales</taxon>
        <taxon>Ajellomycetaceae</taxon>
        <taxon>Paracoccidioides</taxon>
    </lineage>
</organism>
<dbReference type="Proteomes" id="UP000001628">
    <property type="component" value="Unassembled WGS sequence"/>
</dbReference>
<evidence type="ECO:0000313" key="4">
    <source>
        <dbReference type="Proteomes" id="UP000001628"/>
    </source>
</evidence>
<dbReference type="InParanoid" id="C1FZR5"/>
<keyword evidence="4" id="KW-1185">Reference proteome</keyword>
<dbReference type="EMBL" id="KN275957">
    <property type="protein sequence ID" value="EEH43816.2"/>
    <property type="molecule type" value="Genomic_DNA"/>
</dbReference>
<name>C1FZR5_PARBD</name>
<dbReference type="AlphaFoldDB" id="C1FZR5"/>
<evidence type="ECO:0000259" key="2">
    <source>
        <dbReference type="PROSITE" id="PS50110"/>
    </source>
</evidence>
<evidence type="ECO:0000256" key="1">
    <source>
        <dbReference type="PROSITE-ProRule" id="PRU00169"/>
    </source>
</evidence>
<dbReference type="InterPro" id="IPR011006">
    <property type="entry name" value="CheY-like_superfamily"/>
</dbReference>
<protein>
    <recommendedName>
        <fullName evidence="2">Response regulatory domain-containing protein</fullName>
    </recommendedName>
</protein>
<feature type="domain" description="Response regulatory" evidence="2">
    <location>
        <begin position="1"/>
        <end position="133"/>
    </location>
</feature>
<dbReference type="GeneID" id="22579996"/>
<accession>C1FZR5</accession>
<sequence length="178" mass="19867">MHALIVDHKLVMEKILKKLGVTVDVAATSQQALEHLQRCIHGLALRRPDVIFMNWSLQMKIGPVDGPETTHIIRTQPPFSTDLRTLSTPIIALTNHSILPSSPSHLWAPFTRDGEIRIPVRLTDVAKIMKSVRFEVVPAATTPGNNASFASHNNNSLVRRPIWGPMPLRRYPGPRSLL</sequence>
<dbReference type="Gene3D" id="3.40.50.2300">
    <property type="match status" value="1"/>
</dbReference>
<comment type="caution">
    <text evidence="1">Lacks conserved residue(s) required for the propagation of feature annotation.</text>
</comment>
<reference evidence="3 4" key="1">
    <citation type="journal article" date="2011" name="PLoS Genet.">
        <title>Comparative genomic analysis of human fungal pathogens causing paracoccidioidomycosis.</title>
        <authorList>
            <person name="Desjardins C.A."/>
            <person name="Champion M.D."/>
            <person name="Holder J.W."/>
            <person name="Muszewska A."/>
            <person name="Goldberg J."/>
            <person name="Bailao A.M."/>
            <person name="Brigido M.M."/>
            <person name="Ferreira M.E."/>
            <person name="Garcia A.M."/>
            <person name="Grynberg M."/>
            <person name="Gujja S."/>
            <person name="Heiman D.I."/>
            <person name="Henn M.R."/>
            <person name="Kodira C.D."/>
            <person name="Leon-Narvaez H."/>
            <person name="Longo L.V."/>
            <person name="Ma L.J."/>
            <person name="Malavazi I."/>
            <person name="Matsuo A.L."/>
            <person name="Morais F.V."/>
            <person name="Pereira M."/>
            <person name="Rodriguez-Brito S."/>
            <person name="Sakthikumar S."/>
            <person name="Salem-Izacc S.M."/>
            <person name="Sykes S.M."/>
            <person name="Teixeira M.M."/>
            <person name="Vallejo M.C."/>
            <person name="Walter M.E."/>
            <person name="Yandava C."/>
            <person name="Young S."/>
            <person name="Zeng Q."/>
            <person name="Zucker J."/>
            <person name="Felipe M.S."/>
            <person name="Goldman G.H."/>
            <person name="Haas B.J."/>
            <person name="McEwen J.G."/>
            <person name="Nino-Vega G."/>
            <person name="Puccia R."/>
            <person name="San-Blas G."/>
            <person name="Soares C.M."/>
            <person name="Birren B.W."/>
            <person name="Cuomo C.A."/>
        </authorList>
    </citation>
    <scope>NUCLEOTIDE SEQUENCE [LARGE SCALE GENOMIC DNA]</scope>
    <source>
        <strain evidence="3 4">Pb18</strain>
    </source>
</reference>
<gene>
    <name evidence="3" type="ORF">PADG_00105</name>
</gene>
<dbReference type="OrthoDB" id="60033at2759"/>
<proteinExistence type="predicted"/>